<evidence type="ECO:0000256" key="6">
    <source>
        <dbReference type="SAM" id="MobiDB-lite"/>
    </source>
</evidence>
<dbReference type="AlphaFoldDB" id="A0A4Y3KHS4"/>
<dbReference type="PROSITE" id="PS51257">
    <property type="entry name" value="PROKAR_LIPOPROTEIN"/>
    <property type="match status" value="1"/>
</dbReference>
<evidence type="ECO:0000256" key="2">
    <source>
        <dbReference type="ARBA" id="ARBA00023110"/>
    </source>
</evidence>
<dbReference type="RefSeq" id="WP_229747530.1">
    <property type="nucleotide sequence ID" value="NZ_BJLQ01000002.1"/>
</dbReference>
<comment type="caution">
    <text evidence="9">The sequence shown here is derived from an EMBL/GenBank/DDBJ whole genome shotgun (WGS) entry which is preliminary data.</text>
</comment>
<name>A0A4Y3KHS4_9CELL</name>
<feature type="signal peptide" evidence="7">
    <location>
        <begin position="1"/>
        <end position="22"/>
    </location>
</feature>
<evidence type="ECO:0000313" key="9">
    <source>
        <dbReference type="EMBL" id="GEA82924.1"/>
    </source>
</evidence>
<sequence length="293" mass="30814">MRGLRRARGGAVALVVGLLALAACSTPDEVPVEITVTGDAGAAPTLVYVAPLTVEKEFREAIWAGTGPELVDGAPVLIDYWLENADDASLVRESYSSSPTSQLLTEADLGLDLYETLSDQRVGARLLQVVPGSEHGDPYPTATVIDVLPTRAQGTPVTPGEGFPTVTEAKDGSPQLTPLETEPPATLRVQPLLRGTGRQVVATDTVTVQLTGWSWTGGEQFDTTWASGLPLSFSLQDVPAWQEGLVDQPVGSRVMLVVPPSYALGVTQSEELAGQTVVFVVDILNARTPGGTS</sequence>
<accession>A0A4Y3KHS4</accession>
<keyword evidence="3 4" id="KW-0413">Isomerase</keyword>
<keyword evidence="10" id="KW-1185">Reference proteome</keyword>
<dbReference type="Proteomes" id="UP000320461">
    <property type="component" value="Unassembled WGS sequence"/>
</dbReference>
<reference evidence="9 10" key="1">
    <citation type="submission" date="2019-06" db="EMBL/GenBank/DDBJ databases">
        <title>Whole genome shotgun sequence of Cellulomonas gelida NBRC 3748.</title>
        <authorList>
            <person name="Hosoyama A."/>
            <person name="Uohara A."/>
            <person name="Ohji S."/>
            <person name="Ichikawa N."/>
        </authorList>
    </citation>
    <scope>NUCLEOTIDE SEQUENCE [LARGE SCALE GENOMIC DNA]</scope>
    <source>
        <strain evidence="9 10">NBRC 3748</strain>
    </source>
</reference>
<evidence type="ECO:0000256" key="7">
    <source>
        <dbReference type="SAM" id="SignalP"/>
    </source>
</evidence>
<evidence type="ECO:0000256" key="4">
    <source>
        <dbReference type="PROSITE-ProRule" id="PRU00277"/>
    </source>
</evidence>
<dbReference type="PROSITE" id="PS50059">
    <property type="entry name" value="FKBP_PPIASE"/>
    <property type="match status" value="1"/>
</dbReference>
<dbReference type="GO" id="GO:0003755">
    <property type="term" value="F:peptidyl-prolyl cis-trans isomerase activity"/>
    <property type="evidence" value="ECO:0007669"/>
    <property type="project" value="UniProtKB-UniRule"/>
</dbReference>
<dbReference type="EMBL" id="BJLQ01000002">
    <property type="protein sequence ID" value="GEA82924.1"/>
    <property type="molecule type" value="Genomic_DNA"/>
</dbReference>
<keyword evidence="7" id="KW-0732">Signal</keyword>
<comment type="similarity">
    <text evidence="5">Belongs to the FKBP-type PPIase family.</text>
</comment>
<feature type="chain" id="PRO_5021390220" description="Peptidyl-prolyl cis-trans isomerase" evidence="7">
    <location>
        <begin position="23"/>
        <end position="293"/>
    </location>
</feature>
<dbReference type="Gene3D" id="3.10.50.40">
    <property type="match status" value="1"/>
</dbReference>
<dbReference type="EC" id="5.2.1.8" evidence="5"/>
<evidence type="ECO:0000259" key="8">
    <source>
        <dbReference type="PROSITE" id="PS50059"/>
    </source>
</evidence>
<dbReference type="InterPro" id="IPR001179">
    <property type="entry name" value="PPIase_FKBP_dom"/>
</dbReference>
<dbReference type="Pfam" id="PF00254">
    <property type="entry name" value="FKBP_C"/>
    <property type="match status" value="1"/>
</dbReference>
<evidence type="ECO:0000256" key="3">
    <source>
        <dbReference type="ARBA" id="ARBA00023235"/>
    </source>
</evidence>
<evidence type="ECO:0000313" key="10">
    <source>
        <dbReference type="Proteomes" id="UP000320461"/>
    </source>
</evidence>
<dbReference type="SUPFAM" id="SSF54534">
    <property type="entry name" value="FKBP-like"/>
    <property type="match status" value="1"/>
</dbReference>
<organism evidence="9 10">
    <name type="scientific">Cellulomonas gelida</name>
    <dbReference type="NCBI Taxonomy" id="1712"/>
    <lineage>
        <taxon>Bacteria</taxon>
        <taxon>Bacillati</taxon>
        <taxon>Actinomycetota</taxon>
        <taxon>Actinomycetes</taxon>
        <taxon>Micrococcales</taxon>
        <taxon>Cellulomonadaceae</taxon>
        <taxon>Cellulomonas</taxon>
    </lineage>
</organism>
<protein>
    <recommendedName>
        <fullName evidence="5">Peptidyl-prolyl cis-trans isomerase</fullName>
        <ecNumber evidence="5">5.2.1.8</ecNumber>
    </recommendedName>
</protein>
<proteinExistence type="inferred from homology"/>
<feature type="region of interest" description="Disordered" evidence="6">
    <location>
        <begin position="156"/>
        <end position="181"/>
    </location>
</feature>
<evidence type="ECO:0000256" key="5">
    <source>
        <dbReference type="RuleBase" id="RU003915"/>
    </source>
</evidence>
<dbReference type="InterPro" id="IPR046357">
    <property type="entry name" value="PPIase_dom_sf"/>
</dbReference>
<gene>
    <name evidence="9" type="ORF">CGE01nite_01750</name>
</gene>
<evidence type="ECO:0000256" key="1">
    <source>
        <dbReference type="ARBA" id="ARBA00000971"/>
    </source>
</evidence>
<comment type="catalytic activity">
    <reaction evidence="1 4 5">
        <text>[protein]-peptidylproline (omega=180) = [protein]-peptidylproline (omega=0)</text>
        <dbReference type="Rhea" id="RHEA:16237"/>
        <dbReference type="Rhea" id="RHEA-COMP:10747"/>
        <dbReference type="Rhea" id="RHEA-COMP:10748"/>
        <dbReference type="ChEBI" id="CHEBI:83833"/>
        <dbReference type="ChEBI" id="CHEBI:83834"/>
        <dbReference type="EC" id="5.2.1.8"/>
    </reaction>
</comment>
<keyword evidence="2 4" id="KW-0697">Rotamase</keyword>
<feature type="domain" description="PPIase FKBP-type" evidence="8">
    <location>
        <begin position="203"/>
        <end position="287"/>
    </location>
</feature>